<dbReference type="GO" id="GO:0004722">
    <property type="term" value="F:protein serine/threonine phosphatase activity"/>
    <property type="evidence" value="ECO:0007669"/>
    <property type="project" value="InterPro"/>
</dbReference>
<dbReference type="AlphaFoldDB" id="A0A9N9FVI9"/>
<dbReference type="Gene3D" id="3.60.40.10">
    <property type="entry name" value="PPM-type phosphatase domain"/>
    <property type="match status" value="1"/>
</dbReference>
<comment type="caution">
    <text evidence="6">The sequence shown here is derived from an EMBL/GenBank/DDBJ whole genome shotgun (WGS) entry which is preliminary data.</text>
</comment>
<dbReference type="SUPFAM" id="SSF81606">
    <property type="entry name" value="PP2C-like"/>
    <property type="match status" value="1"/>
</dbReference>
<organism evidence="6 7">
    <name type="scientific">Diversispora eburnea</name>
    <dbReference type="NCBI Taxonomy" id="1213867"/>
    <lineage>
        <taxon>Eukaryota</taxon>
        <taxon>Fungi</taxon>
        <taxon>Fungi incertae sedis</taxon>
        <taxon>Mucoromycota</taxon>
        <taxon>Glomeromycotina</taxon>
        <taxon>Glomeromycetes</taxon>
        <taxon>Diversisporales</taxon>
        <taxon>Diversisporaceae</taxon>
        <taxon>Diversispora</taxon>
    </lineage>
</organism>
<evidence type="ECO:0000256" key="4">
    <source>
        <dbReference type="RuleBase" id="RU003465"/>
    </source>
</evidence>
<dbReference type="InterPro" id="IPR001932">
    <property type="entry name" value="PPM-type_phosphatase-like_dom"/>
</dbReference>
<dbReference type="PANTHER" id="PTHR13832">
    <property type="entry name" value="PROTEIN PHOSPHATASE 2C"/>
    <property type="match status" value="1"/>
</dbReference>
<evidence type="ECO:0000313" key="7">
    <source>
        <dbReference type="Proteomes" id="UP000789706"/>
    </source>
</evidence>
<dbReference type="PANTHER" id="PTHR13832:SF589">
    <property type="entry name" value="[PYRUVATE DEHYDROGENASE [ACETYL-TRANSFERRING]]-PHOSPHATASE 2, MITOCHONDRIAL"/>
    <property type="match status" value="1"/>
</dbReference>
<keyword evidence="1" id="KW-0479">Metal-binding</keyword>
<keyword evidence="7" id="KW-1185">Reference proteome</keyword>
<proteinExistence type="inferred from homology"/>
<gene>
    <name evidence="6" type="ORF">DEBURN_LOCUS7503</name>
</gene>
<dbReference type="PROSITE" id="PS51746">
    <property type="entry name" value="PPM_2"/>
    <property type="match status" value="1"/>
</dbReference>
<dbReference type="SMART" id="SM00332">
    <property type="entry name" value="PP2Cc"/>
    <property type="match status" value="1"/>
</dbReference>
<feature type="domain" description="PPM-type phosphatase" evidence="5">
    <location>
        <begin position="66"/>
        <end position="433"/>
    </location>
</feature>
<dbReference type="InterPro" id="IPR000222">
    <property type="entry name" value="PP2C_BS"/>
</dbReference>
<evidence type="ECO:0000256" key="3">
    <source>
        <dbReference type="ARBA" id="ARBA00022912"/>
    </source>
</evidence>
<keyword evidence="2 4" id="KW-0378">Hydrolase</keyword>
<accession>A0A9N9FVI9</accession>
<dbReference type="OrthoDB" id="416093at2759"/>
<dbReference type="Pfam" id="PF00481">
    <property type="entry name" value="PP2C"/>
    <property type="match status" value="1"/>
</dbReference>
<evidence type="ECO:0000256" key="1">
    <source>
        <dbReference type="ARBA" id="ARBA00022723"/>
    </source>
</evidence>
<comment type="similarity">
    <text evidence="4">Belongs to the PP2C family.</text>
</comment>
<dbReference type="GO" id="GO:0046872">
    <property type="term" value="F:metal ion binding"/>
    <property type="evidence" value="ECO:0007669"/>
    <property type="project" value="UniProtKB-KW"/>
</dbReference>
<evidence type="ECO:0000259" key="5">
    <source>
        <dbReference type="PROSITE" id="PS51746"/>
    </source>
</evidence>
<sequence length="463" mass="51088">MTIFIRNFSVAKNELRISNLSNLSNLNKLKERFITQSTIQRSQEYYLVKSPKGENYRFHLAKSKHLVGLRTTRGTRKFNEDRYQTLVLELNGKENTHTEEQADLDNEGYGTTFYGEGKEGQICYFAVFDGHGGPQCADYLTANLHKRIEDVRASDADKIVSQFRSIGGFRPTVLAPLLSPEMIQPNIKNRTSDTNDGSTTNGLAASRKYSSVILSSPSSPSLPSSPTLMNTSTTELTLDQRLTIAFLKIDLELLNSIPQSVGSTASAALIKTLDGCPFWSSKELKITVAHVGDTRVLLCDVPSGNAISLTFDHHPSAITEHDRLRKSGGYIITDSFGAEMFLGKLAITRSMGDSKMKKYGISAEPEIMMNTIKGDSVAFMVLVSDGVTSVLSNQEIVDCIKNYSDPTLGASKLIDLADELGSEDNITAMVVRLPGWGAPMPDHTKDLRKYRLDNDAPSIKRRK</sequence>
<dbReference type="InterPro" id="IPR015655">
    <property type="entry name" value="PP2C"/>
</dbReference>
<dbReference type="EMBL" id="CAJVPK010000916">
    <property type="protein sequence ID" value="CAG8559253.1"/>
    <property type="molecule type" value="Genomic_DNA"/>
</dbReference>
<dbReference type="InterPro" id="IPR036457">
    <property type="entry name" value="PPM-type-like_dom_sf"/>
</dbReference>
<evidence type="ECO:0000313" key="6">
    <source>
        <dbReference type="EMBL" id="CAG8559253.1"/>
    </source>
</evidence>
<protein>
    <submittedName>
        <fullName evidence="6">4022_t:CDS:1</fullName>
    </submittedName>
</protein>
<keyword evidence="3 4" id="KW-0904">Protein phosphatase</keyword>
<name>A0A9N9FVI9_9GLOM</name>
<dbReference type="Proteomes" id="UP000789706">
    <property type="component" value="Unassembled WGS sequence"/>
</dbReference>
<dbReference type="PROSITE" id="PS01032">
    <property type="entry name" value="PPM_1"/>
    <property type="match status" value="1"/>
</dbReference>
<reference evidence="6" key="1">
    <citation type="submission" date="2021-06" db="EMBL/GenBank/DDBJ databases">
        <authorList>
            <person name="Kallberg Y."/>
            <person name="Tangrot J."/>
            <person name="Rosling A."/>
        </authorList>
    </citation>
    <scope>NUCLEOTIDE SEQUENCE</scope>
    <source>
        <strain evidence="6">AZ414A</strain>
    </source>
</reference>
<dbReference type="CDD" id="cd00143">
    <property type="entry name" value="PP2Cc"/>
    <property type="match status" value="1"/>
</dbReference>
<evidence type="ECO:0000256" key="2">
    <source>
        <dbReference type="ARBA" id="ARBA00022801"/>
    </source>
</evidence>